<evidence type="ECO:0000256" key="2">
    <source>
        <dbReference type="ARBA" id="ARBA00023015"/>
    </source>
</evidence>
<dbReference type="Gene3D" id="1.10.10.10">
    <property type="entry name" value="Winged helix-like DNA-binding domain superfamily/Winged helix DNA-binding domain"/>
    <property type="match status" value="1"/>
</dbReference>
<dbReference type="EMBL" id="FOYQ01000001">
    <property type="protein sequence ID" value="SFR32469.1"/>
    <property type="molecule type" value="Genomic_DNA"/>
</dbReference>
<evidence type="ECO:0000313" key="8">
    <source>
        <dbReference type="Proteomes" id="UP000199534"/>
    </source>
</evidence>
<evidence type="ECO:0000256" key="1">
    <source>
        <dbReference type="ARBA" id="ARBA00010641"/>
    </source>
</evidence>
<keyword evidence="2" id="KW-0805">Transcription regulation</keyword>
<dbReference type="InterPro" id="IPR013249">
    <property type="entry name" value="RNA_pol_sigma70_r4_t2"/>
</dbReference>
<dbReference type="InterPro" id="IPR014284">
    <property type="entry name" value="RNA_pol_sigma-70_dom"/>
</dbReference>
<name>A0A1I6FRA6_9FLAO</name>
<dbReference type="Gene3D" id="1.10.1740.10">
    <property type="match status" value="1"/>
</dbReference>
<dbReference type="NCBIfam" id="TIGR02937">
    <property type="entry name" value="sigma70-ECF"/>
    <property type="match status" value="1"/>
</dbReference>
<dbReference type="SUPFAM" id="SSF88946">
    <property type="entry name" value="Sigma2 domain of RNA polymerase sigma factors"/>
    <property type="match status" value="1"/>
</dbReference>
<feature type="domain" description="RNA polymerase sigma-70 region 2" evidence="5">
    <location>
        <begin position="28"/>
        <end position="94"/>
    </location>
</feature>
<evidence type="ECO:0000313" key="7">
    <source>
        <dbReference type="EMBL" id="SFR32469.1"/>
    </source>
</evidence>
<feature type="domain" description="RNA polymerase sigma factor 70 region 4 type 2" evidence="6">
    <location>
        <begin position="119"/>
        <end position="171"/>
    </location>
</feature>
<dbReference type="Proteomes" id="UP000199534">
    <property type="component" value="Unassembled WGS sequence"/>
</dbReference>
<dbReference type="AlphaFoldDB" id="A0A1I6FRA6"/>
<evidence type="ECO:0000256" key="3">
    <source>
        <dbReference type="ARBA" id="ARBA00023082"/>
    </source>
</evidence>
<comment type="similarity">
    <text evidence="1">Belongs to the sigma-70 factor family. ECF subfamily.</text>
</comment>
<dbReference type="GO" id="GO:0003677">
    <property type="term" value="F:DNA binding"/>
    <property type="evidence" value="ECO:0007669"/>
    <property type="project" value="InterPro"/>
</dbReference>
<dbReference type="Pfam" id="PF04542">
    <property type="entry name" value="Sigma70_r2"/>
    <property type="match status" value="1"/>
</dbReference>
<dbReference type="OrthoDB" id="1056775at2"/>
<dbReference type="SUPFAM" id="SSF88659">
    <property type="entry name" value="Sigma3 and sigma4 domains of RNA polymerase sigma factors"/>
    <property type="match status" value="1"/>
</dbReference>
<dbReference type="PANTHER" id="PTHR43133">
    <property type="entry name" value="RNA POLYMERASE ECF-TYPE SIGMA FACTO"/>
    <property type="match status" value="1"/>
</dbReference>
<dbReference type="InterPro" id="IPR039425">
    <property type="entry name" value="RNA_pol_sigma-70-like"/>
</dbReference>
<dbReference type="Pfam" id="PF08281">
    <property type="entry name" value="Sigma70_r4_2"/>
    <property type="match status" value="1"/>
</dbReference>
<evidence type="ECO:0000256" key="4">
    <source>
        <dbReference type="ARBA" id="ARBA00023163"/>
    </source>
</evidence>
<dbReference type="RefSeq" id="WP_092980400.1">
    <property type="nucleotide sequence ID" value="NZ_FOYQ01000001.1"/>
</dbReference>
<reference evidence="7 8" key="1">
    <citation type="submission" date="2016-10" db="EMBL/GenBank/DDBJ databases">
        <authorList>
            <person name="de Groot N.N."/>
        </authorList>
    </citation>
    <scope>NUCLEOTIDE SEQUENCE [LARGE SCALE GENOMIC DNA]</scope>
    <source>
        <strain evidence="7 8">DSM 21019</strain>
    </source>
</reference>
<keyword evidence="3" id="KW-0731">Sigma factor</keyword>
<dbReference type="InterPro" id="IPR013325">
    <property type="entry name" value="RNA_pol_sigma_r2"/>
</dbReference>
<keyword evidence="8" id="KW-1185">Reference proteome</keyword>
<dbReference type="InterPro" id="IPR007627">
    <property type="entry name" value="RNA_pol_sigma70_r2"/>
</dbReference>
<proteinExistence type="inferred from homology"/>
<sequence length="186" mass="22020">MKIISLFRNERSLVEKARSGNREAQHALYESMAPTMLAVCRRYIPDLHYAEDVMIEGFVKVFQRLESYRFEGSFEGWVRRIMVRQAIDFLRKKQFVVFEEEIPEPVTIQWQSSDFLEVEEIEKMIDSLPEGYRTVFVLYAVEGYKHSEIADMLDISESTSKSQLYKARKLLQEYLAKNKNLHYGTR</sequence>
<protein>
    <submittedName>
        <fullName evidence="7">RNA polymerase sigma-70 factor, ECF subfamily</fullName>
    </submittedName>
</protein>
<dbReference type="InterPro" id="IPR036388">
    <property type="entry name" value="WH-like_DNA-bd_sf"/>
</dbReference>
<gene>
    <name evidence="7" type="ORF">SAMN04490243_0494</name>
</gene>
<organism evidence="7 8">
    <name type="scientific">Robiginitalea myxolifaciens</name>
    <dbReference type="NCBI Taxonomy" id="400055"/>
    <lineage>
        <taxon>Bacteria</taxon>
        <taxon>Pseudomonadati</taxon>
        <taxon>Bacteroidota</taxon>
        <taxon>Flavobacteriia</taxon>
        <taxon>Flavobacteriales</taxon>
        <taxon>Flavobacteriaceae</taxon>
        <taxon>Robiginitalea</taxon>
    </lineage>
</organism>
<evidence type="ECO:0000259" key="5">
    <source>
        <dbReference type="Pfam" id="PF04542"/>
    </source>
</evidence>
<dbReference type="CDD" id="cd06171">
    <property type="entry name" value="Sigma70_r4"/>
    <property type="match status" value="1"/>
</dbReference>
<keyword evidence="4" id="KW-0804">Transcription</keyword>
<dbReference type="InterPro" id="IPR013324">
    <property type="entry name" value="RNA_pol_sigma_r3/r4-like"/>
</dbReference>
<dbReference type="GO" id="GO:0006352">
    <property type="term" value="P:DNA-templated transcription initiation"/>
    <property type="evidence" value="ECO:0007669"/>
    <property type="project" value="InterPro"/>
</dbReference>
<dbReference type="STRING" id="400055.SAMN04490243_0494"/>
<dbReference type="GO" id="GO:0016987">
    <property type="term" value="F:sigma factor activity"/>
    <property type="evidence" value="ECO:0007669"/>
    <property type="project" value="UniProtKB-KW"/>
</dbReference>
<dbReference type="PANTHER" id="PTHR43133:SF46">
    <property type="entry name" value="RNA POLYMERASE SIGMA-70 FACTOR ECF SUBFAMILY"/>
    <property type="match status" value="1"/>
</dbReference>
<evidence type="ECO:0000259" key="6">
    <source>
        <dbReference type="Pfam" id="PF08281"/>
    </source>
</evidence>
<accession>A0A1I6FRA6</accession>